<keyword evidence="4" id="KW-1185">Reference proteome</keyword>
<evidence type="ECO:0000256" key="2">
    <source>
        <dbReference type="SAM" id="Phobius"/>
    </source>
</evidence>
<dbReference type="SUPFAM" id="SSF74653">
    <property type="entry name" value="TolA/TonB C-terminal domain"/>
    <property type="match status" value="1"/>
</dbReference>
<feature type="transmembrane region" description="Helical" evidence="2">
    <location>
        <begin position="20"/>
        <end position="38"/>
    </location>
</feature>
<sequence length="197" mass="22024">MLYLTRLFIPKADDLDQLFPWLLAATAVVGSLFLLFWADLMPALQAIQNAQRAHDSRVEITLAPLPQRHQLHPANDIPSLAQGRGLPSSQERAETPPTALKQRELADYLLLWQKHIVDMAKAQLTQEKLPTGKIVVAVTISPSGELLGIEIVEGEKNQILAKAVREILISAAPFPSLPPAWQQPPQNLRIIRTWNFR</sequence>
<dbReference type="RefSeq" id="WP_215885799.1">
    <property type="nucleotide sequence ID" value="NZ_JAAXYO010000199.1"/>
</dbReference>
<dbReference type="EMBL" id="JAAXYO010000199">
    <property type="protein sequence ID" value="MBU2789379.1"/>
    <property type="molecule type" value="Genomic_DNA"/>
</dbReference>
<keyword evidence="2" id="KW-1133">Transmembrane helix</keyword>
<dbReference type="AlphaFoldDB" id="A0AAE3CL26"/>
<accession>A0AAE3CL26</accession>
<gene>
    <name evidence="3" type="ORF">HFQ13_14410</name>
</gene>
<evidence type="ECO:0000313" key="3">
    <source>
        <dbReference type="EMBL" id="MBU2789379.1"/>
    </source>
</evidence>
<dbReference type="Gene3D" id="3.30.1150.10">
    <property type="match status" value="1"/>
</dbReference>
<comment type="caution">
    <text evidence="3">The sequence shown here is derived from an EMBL/GenBank/DDBJ whole genome shotgun (WGS) entry which is preliminary data.</text>
</comment>
<feature type="region of interest" description="Disordered" evidence="1">
    <location>
        <begin position="70"/>
        <end position="98"/>
    </location>
</feature>
<proteinExistence type="predicted"/>
<reference evidence="3" key="1">
    <citation type="journal article" date="2021" name="ISME J.">
        <title>Genomic evolution of the class Acidithiobacillia: deep-branching Proteobacteria living in extreme acidic conditions.</title>
        <authorList>
            <person name="Moya-Beltran A."/>
            <person name="Beard S."/>
            <person name="Rojas-Villalobos C."/>
            <person name="Issotta F."/>
            <person name="Gallardo Y."/>
            <person name="Ulloa R."/>
            <person name="Giaveno A."/>
            <person name="Degli Esposti M."/>
            <person name="Johnson D.B."/>
            <person name="Quatrini R."/>
        </authorList>
    </citation>
    <scope>NUCLEOTIDE SEQUENCE</scope>
    <source>
        <strain evidence="3">VAN18-1</strain>
    </source>
</reference>
<evidence type="ECO:0008006" key="5">
    <source>
        <dbReference type="Google" id="ProtNLM"/>
    </source>
</evidence>
<dbReference type="Pfam" id="PF13103">
    <property type="entry name" value="TonB_2"/>
    <property type="match status" value="1"/>
</dbReference>
<evidence type="ECO:0000256" key="1">
    <source>
        <dbReference type="SAM" id="MobiDB-lite"/>
    </source>
</evidence>
<organism evidence="3 4">
    <name type="scientific">Igneacidithiobacillus copahuensis</name>
    <dbReference type="NCBI Taxonomy" id="2724909"/>
    <lineage>
        <taxon>Bacteria</taxon>
        <taxon>Pseudomonadati</taxon>
        <taxon>Pseudomonadota</taxon>
        <taxon>Acidithiobacillia</taxon>
        <taxon>Acidithiobacillales</taxon>
        <taxon>Acidithiobacillaceae</taxon>
        <taxon>Igneacidithiobacillus</taxon>
    </lineage>
</organism>
<keyword evidence="2" id="KW-0812">Transmembrane</keyword>
<name>A0AAE3CL26_9PROT</name>
<dbReference type="Proteomes" id="UP001197378">
    <property type="component" value="Unassembled WGS sequence"/>
</dbReference>
<evidence type="ECO:0000313" key="4">
    <source>
        <dbReference type="Proteomes" id="UP001197378"/>
    </source>
</evidence>
<protein>
    <recommendedName>
        <fullName evidence="5">TonB C-terminal domain-containing protein</fullName>
    </recommendedName>
</protein>
<keyword evidence="2" id="KW-0472">Membrane</keyword>